<dbReference type="EMBL" id="LSRL02012875">
    <property type="protein sequence ID" value="TDG38087.1"/>
    <property type="molecule type" value="Genomic_DNA"/>
</dbReference>
<name>A0A484AKP0_DRONA</name>
<reference evidence="2 3" key="1">
    <citation type="journal article" date="2019" name="J. Hered.">
        <title>An Improved Genome Assembly for Drosophila navojoa, the Basal Species in the mojavensis Cluster.</title>
        <authorList>
            <person name="Vanderlinde T."/>
            <person name="Dupim E.G."/>
            <person name="Nazario-Yepiz N.O."/>
            <person name="Carvalho A.B."/>
        </authorList>
    </citation>
    <scope>NUCLEOTIDE SEQUENCE [LARGE SCALE GENOMIC DNA]</scope>
    <source>
        <strain evidence="2">Navoj_Jal97</strain>
        <tissue evidence="2">Whole organism</tissue>
    </source>
</reference>
<protein>
    <submittedName>
        <fullName evidence="2">Uncharacterized protein</fullName>
    </submittedName>
</protein>
<comment type="caution">
    <text evidence="2">The sequence shown here is derived from an EMBL/GenBank/DDBJ whole genome shotgun (WGS) entry which is preliminary data.</text>
</comment>
<evidence type="ECO:0000313" key="2">
    <source>
        <dbReference type="EMBL" id="TDG38087.1"/>
    </source>
</evidence>
<dbReference type="AlphaFoldDB" id="A0A484AKP0"/>
<feature type="region of interest" description="Disordered" evidence="1">
    <location>
        <begin position="1"/>
        <end position="23"/>
    </location>
</feature>
<evidence type="ECO:0000256" key="1">
    <source>
        <dbReference type="SAM" id="MobiDB-lite"/>
    </source>
</evidence>
<proteinExistence type="predicted"/>
<gene>
    <name evidence="2" type="ORF">AWZ03_015491</name>
</gene>
<sequence>MHLVDEFEELEKDRERLRQQPRPGRARFMAMDDAGGAWTMRRSRRLRQGQAQPEQGHIFQIQAGYAEFVVKRGIARLHAATRRWISEGSVGASKCELLAAASLETSSGTHHPGRAAAATRGPQASVFRTKAAR</sequence>
<evidence type="ECO:0000313" key="3">
    <source>
        <dbReference type="Proteomes" id="UP000295192"/>
    </source>
</evidence>
<keyword evidence="3" id="KW-1185">Reference proteome</keyword>
<dbReference type="Proteomes" id="UP000295192">
    <property type="component" value="Unassembled WGS sequence"/>
</dbReference>
<accession>A0A484AKP0</accession>
<organism evidence="2 3">
    <name type="scientific">Drosophila navojoa</name>
    <name type="common">Fruit fly</name>
    <dbReference type="NCBI Taxonomy" id="7232"/>
    <lineage>
        <taxon>Eukaryota</taxon>
        <taxon>Metazoa</taxon>
        <taxon>Ecdysozoa</taxon>
        <taxon>Arthropoda</taxon>
        <taxon>Hexapoda</taxon>
        <taxon>Insecta</taxon>
        <taxon>Pterygota</taxon>
        <taxon>Neoptera</taxon>
        <taxon>Endopterygota</taxon>
        <taxon>Diptera</taxon>
        <taxon>Brachycera</taxon>
        <taxon>Muscomorpha</taxon>
        <taxon>Ephydroidea</taxon>
        <taxon>Drosophilidae</taxon>
        <taxon>Drosophila</taxon>
    </lineage>
</organism>
<feature type="region of interest" description="Disordered" evidence="1">
    <location>
        <begin position="104"/>
        <end position="133"/>
    </location>
</feature>
<feature type="compositionally biased region" description="Acidic residues" evidence="1">
    <location>
        <begin position="1"/>
        <end position="10"/>
    </location>
</feature>